<dbReference type="GO" id="GO:0007018">
    <property type="term" value="P:microtubule-based movement"/>
    <property type="evidence" value="ECO:0007669"/>
    <property type="project" value="InterPro"/>
</dbReference>
<dbReference type="PANTHER" id="PTHR22878:SF69">
    <property type="entry name" value="DYNEIN HEAVY CHAIN"/>
    <property type="match status" value="1"/>
</dbReference>
<dbReference type="Gene3D" id="3.40.50.300">
    <property type="entry name" value="P-loop containing nucleotide triphosphate hydrolases"/>
    <property type="match status" value="1"/>
</dbReference>
<dbReference type="InterPro" id="IPR026983">
    <property type="entry name" value="DHC"/>
</dbReference>
<dbReference type="InterPro" id="IPR025662">
    <property type="entry name" value="Sigma_54_int_dom_ATP-bd_1"/>
</dbReference>
<proteinExistence type="predicted"/>
<sequence>MSAFINFLSNNGGFGQVAEEKPPGGGTTRGRPGSAESSVSSTFTDASGGKRGRRRRSRKHNTLNFDDDKYKQSSDDMYFAQRNPVQLTNFLGKLFVFSFVWSFGGNFRRDENLDDDGGIIQRGETKQEVSVTYEFDNFVHETFDTEPPLGVRLPTGNKTIYSYFVDMKSGNFVLWDILVPSTQTLIEKSAIMSLGDLHNSQAEQQKTILANEIVPTVDSVRYSFLMALLLLDKHPVLLTGESGVGKSSLILNMIKQISKEGGTGTKADSLLGSVFNFADKNNDLIENIMTLTRGNEDSAVEKMNLFGSQKAKPSPGVLSSIIQFSAQTTIDRTCTQVIQRLVRKGRDSMVGPRGRKVIVFIDDLNVPAQEVYGAQPPLELLRQFLDLGGFYDTKKLQWKNTTDLTFTAACAPPGGGRNVVNPRILKHFCMLALPTPSTRNLQHIYQVQLGKFLHEGDFVPEVKESLFSFVSGSIAIFYRMCNEMLPTPTKIHYTLQL</sequence>
<evidence type="ECO:0000256" key="1">
    <source>
        <dbReference type="SAM" id="MobiDB-lite"/>
    </source>
</evidence>
<protein>
    <submittedName>
        <fullName evidence="3">DNAH14</fullName>
    </submittedName>
</protein>
<accession>A0A7J7JBM3</accession>
<dbReference type="Pfam" id="PF12775">
    <property type="entry name" value="AAA_7"/>
    <property type="match status" value="2"/>
</dbReference>
<dbReference type="PANTHER" id="PTHR22878">
    <property type="entry name" value="DYNEIN HEAVY CHAIN 6, AXONEMAL-LIKE-RELATED"/>
    <property type="match status" value="1"/>
</dbReference>
<gene>
    <name evidence="3" type="ORF">EB796_018673</name>
</gene>
<comment type="caution">
    <text evidence="3">The sequence shown here is derived from an EMBL/GenBank/DDBJ whole genome shotgun (WGS) entry which is preliminary data.</text>
</comment>
<dbReference type="AlphaFoldDB" id="A0A7J7JBM3"/>
<dbReference type="Gene3D" id="1.10.472.130">
    <property type="match status" value="1"/>
</dbReference>
<keyword evidence="4" id="KW-1185">Reference proteome</keyword>
<feature type="region of interest" description="Disordered" evidence="1">
    <location>
        <begin position="14"/>
        <end position="67"/>
    </location>
</feature>
<dbReference type="GO" id="GO:0030286">
    <property type="term" value="C:dynein complex"/>
    <property type="evidence" value="ECO:0007669"/>
    <property type="project" value="InterPro"/>
</dbReference>
<dbReference type="EMBL" id="VXIV02002771">
    <property type="protein sequence ID" value="KAF6023031.1"/>
    <property type="molecule type" value="Genomic_DNA"/>
</dbReference>
<name>A0A7J7JBM3_BUGNE</name>
<evidence type="ECO:0000259" key="2">
    <source>
        <dbReference type="Pfam" id="PF17852"/>
    </source>
</evidence>
<dbReference type="GO" id="GO:0045505">
    <property type="term" value="F:dynein intermediate chain binding"/>
    <property type="evidence" value="ECO:0007669"/>
    <property type="project" value="InterPro"/>
</dbReference>
<feature type="compositionally biased region" description="Basic residues" evidence="1">
    <location>
        <begin position="50"/>
        <end position="61"/>
    </location>
</feature>
<feature type="compositionally biased region" description="Polar residues" evidence="1">
    <location>
        <begin position="35"/>
        <end position="45"/>
    </location>
</feature>
<reference evidence="3" key="1">
    <citation type="submission" date="2020-06" db="EMBL/GenBank/DDBJ databases">
        <title>Draft genome of Bugula neritina, a colonial animal packing powerful symbionts and potential medicines.</title>
        <authorList>
            <person name="Rayko M."/>
        </authorList>
    </citation>
    <scope>NUCLEOTIDE SEQUENCE [LARGE SCALE GENOMIC DNA]</scope>
    <source>
        <strain evidence="3">Kwan_BN1</strain>
    </source>
</reference>
<feature type="domain" description="Dynein heavy chain AAA 5 extension" evidence="2">
    <location>
        <begin position="80"/>
        <end position="176"/>
    </location>
</feature>
<dbReference type="GO" id="GO:0051959">
    <property type="term" value="F:dynein light intermediate chain binding"/>
    <property type="evidence" value="ECO:0007669"/>
    <property type="project" value="InterPro"/>
</dbReference>
<dbReference type="Pfam" id="PF17852">
    <property type="entry name" value="Dynein_AAA_lid"/>
    <property type="match status" value="1"/>
</dbReference>
<organism evidence="3 4">
    <name type="scientific">Bugula neritina</name>
    <name type="common">Brown bryozoan</name>
    <name type="synonym">Sertularia neritina</name>
    <dbReference type="NCBI Taxonomy" id="10212"/>
    <lineage>
        <taxon>Eukaryota</taxon>
        <taxon>Metazoa</taxon>
        <taxon>Spiralia</taxon>
        <taxon>Lophotrochozoa</taxon>
        <taxon>Bryozoa</taxon>
        <taxon>Gymnolaemata</taxon>
        <taxon>Cheilostomatida</taxon>
        <taxon>Flustrina</taxon>
        <taxon>Buguloidea</taxon>
        <taxon>Bugulidae</taxon>
        <taxon>Bugula</taxon>
    </lineage>
</organism>
<dbReference type="OrthoDB" id="6129994at2759"/>
<evidence type="ECO:0000313" key="4">
    <source>
        <dbReference type="Proteomes" id="UP000593567"/>
    </source>
</evidence>
<evidence type="ECO:0000313" key="3">
    <source>
        <dbReference type="EMBL" id="KAF6023031.1"/>
    </source>
</evidence>
<dbReference type="InterPro" id="IPR027417">
    <property type="entry name" value="P-loop_NTPase"/>
</dbReference>
<dbReference type="Proteomes" id="UP000593567">
    <property type="component" value="Unassembled WGS sequence"/>
</dbReference>
<dbReference type="Gene3D" id="1.20.920.30">
    <property type="match status" value="1"/>
</dbReference>
<dbReference type="InterPro" id="IPR041466">
    <property type="entry name" value="Dynein_AAA5_ext"/>
</dbReference>
<dbReference type="SUPFAM" id="SSF52540">
    <property type="entry name" value="P-loop containing nucleoside triphosphate hydrolases"/>
    <property type="match status" value="1"/>
</dbReference>
<dbReference type="PROSITE" id="PS00675">
    <property type="entry name" value="SIGMA54_INTERACT_1"/>
    <property type="match status" value="1"/>
</dbReference>